<reference evidence="6 7" key="1">
    <citation type="submission" date="2020-04" db="EMBL/GenBank/DDBJ databases">
        <title>Massilia sp. nov., a cold adapted bacteria isolated from Arctic soil.</title>
        <authorList>
            <person name="Son J."/>
            <person name="Ka J.-O."/>
        </authorList>
    </citation>
    <scope>NUCLEOTIDE SEQUENCE [LARGE SCALE GENOMIC DNA]</scope>
    <source>
        <strain evidence="6 7">ML15P13</strain>
    </source>
</reference>
<dbReference type="PANTHER" id="PTHR13610:SF11">
    <property type="entry name" value="METHYLTRANSFERASE DOMAIN-CONTAINING PROTEIN"/>
    <property type="match status" value="1"/>
</dbReference>
<comment type="caution">
    <text evidence="6">The sequence shown here is derived from an EMBL/GenBank/DDBJ whole genome shotgun (WGS) entry which is preliminary data.</text>
</comment>
<dbReference type="CDD" id="cd02440">
    <property type="entry name" value="AdoMet_MTases"/>
    <property type="match status" value="1"/>
</dbReference>
<evidence type="ECO:0000256" key="1">
    <source>
        <dbReference type="ARBA" id="ARBA00022603"/>
    </source>
</evidence>
<evidence type="ECO:0000256" key="2">
    <source>
        <dbReference type="ARBA" id="ARBA00022679"/>
    </source>
</evidence>
<dbReference type="GO" id="GO:0032259">
    <property type="term" value="P:methylation"/>
    <property type="evidence" value="ECO:0007669"/>
    <property type="project" value="UniProtKB-KW"/>
</dbReference>
<evidence type="ECO:0000313" key="7">
    <source>
        <dbReference type="Proteomes" id="UP000533905"/>
    </source>
</evidence>
<proteinExistence type="predicted"/>
<feature type="domain" description="Methyltransferase" evidence="5">
    <location>
        <begin position="68"/>
        <end position="131"/>
    </location>
</feature>
<dbReference type="EMBL" id="JABAIV010000001">
    <property type="protein sequence ID" value="NNG21707.1"/>
    <property type="molecule type" value="Genomic_DNA"/>
</dbReference>
<accession>A0A7Y2JVB3</accession>
<evidence type="ECO:0000313" key="6">
    <source>
        <dbReference type="EMBL" id="NNG21707.1"/>
    </source>
</evidence>
<dbReference type="Proteomes" id="UP000533905">
    <property type="component" value="Unassembled WGS sequence"/>
</dbReference>
<keyword evidence="7" id="KW-1185">Reference proteome</keyword>
<keyword evidence="1 6" id="KW-0489">Methyltransferase</keyword>
<feature type="signal peptide" evidence="4">
    <location>
        <begin position="1"/>
        <end position="30"/>
    </location>
</feature>
<feature type="chain" id="PRO_5030715692" evidence="4">
    <location>
        <begin position="31"/>
        <end position="197"/>
    </location>
</feature>
<dbReference type="InterPro" id="IPR041698">
    <property type="entry name" value="Methyltransf_25"/>
</dbReference>
<name>A0A7Y2JVB3_9BURK</name>
<dbReference type="InterPro" id="IPR026170">
    <property type="entry name" value="FAM173A/B"/>
</dbReference>
<evidence type="ECO:0000256" key="3">
    <source>
        <dbReference type="ARBA" id="ARBA00022691"/>
    </source>
</evidence>
<dbReference type="PANTHER" id="PTHR13610">
    <property type="entry name" value="METHYLTRANSFERASE DOMAIN-CONTAINING PROTEIN"/>
    <property type="match status" value="1"/>
</dbReference>
<protein>
    <submittedName>
        <fullName evidence="6">Class I SAM-dependent methyltransferase</fullName>
    </submittedName>
</protein>
<dbReference type="InterPro" id="IPR029063">
    <property type="entry name" value="SAM-dependent_MTases_sf"/>
</dbReference>
<keyword evidence="3" id="KW-0949">S-adenosyl-L-methionine</keyword>
<dbReference type="GO" id="GO:0016279">
    <property type="term" value="F:protein-lysine N-methyltransferase activity"/>
    <property type="evidence" value="ECO:0007669"/>
    <property type="project" value="InterPro"/>
</dbReference>
<dbReference type="Pfam" id="PF13649">
    <property type="entry name" value="Methyltransf_25"/>
    <property type="match status" value="1"/>
</dbReference>
<dbReference type="AlphaFoldDB" id="A0A7Y2JVB3"/>
<keyword evidence="2 6" id="KW-0808">Transferase</keyword>
<dbReference type="Gene3D" id="3.40.50.150">
    <property type="entry name" value="Vaccinia Virus protein VP39"/>
    <property type="match status" value="1"/>
</dbReference>
<organism evidence="6 7">
    <name type="scientific">Telluria aromaticivorans</name>
    <dbReference type="NCBI Taxonomy" id="2725995"/>
    <lineage>
        <taxon>Bacteria</taxon>
        <taxon>Pseudomonadati</taxon>
        <taxon>Pseudomonadota</taxon>
        <taxon>Betaproteobacteria</taxon>
        <taxon>Burkholderiales</taxon>
        <taxon>Oxalobacteraceae</taxon>
        <taxon>Telluria group</taxon>
        <taxon>Telluria</taxon>
    </lineage>
</organism>
<keyword evidence="4" id="KW-0732">Signal</keyword>
<dbReference type="RefSeq" id="WP_171080431.1">
    <property type="nucleotide sequence ID" value="NZ_JABAIV010000001.1"/>
</dbReference>
<sequence>MNTDARRRTLLLSAATTAGLALVPARSLLAQDLAEPAHLDVPYVPTPQEVVDRMLELARVGKKDVLYDLGCGDGRIVVTAAKARGARGTGIDLNPVRIAEAMENAKKAGVADRATFKVGDLFETDVSAATVVTLYLLPSVNVKLRPRLWQQLKVGTRVVSHAFDMGAEWPPEKKVEVEGRTIYYWTITEANKRAVKA</sequence>
<gene>
    <name evidence="6" type="ORF">HGB41_01625</name>
</gene>
<dbReference type="SUPFAM" id="SSF53335">
    <property type="entry name" value="S-adenosyl-L-methionine-dependent methyltransferases"/>
    <property type="match status" value="1"/>
</dbReference>
<evidence type="ECO:0000259" key="5">
    <source>
        <dbReference type="Pfam" id="PF13649"/>
    </source>
</evidence>
<evidence type="ECO:0000256" key="4">
    <source>
        <dbReference type="SAM" id="SignalP"/>
    </source>
</evidence>